<sequence length="99" mass="11185">MATKKRNISDSSQGERFDPRLLQIASNILTQKDILTRESKIRGIVTKSSLIRYSNKGEEYPDVCFSFCGDLRRVKFYEGIEKGSDSEGKLGRPLPGRAE</sequence>
<dbReference type="AlphaFoldDB" id="A0A397T4Q4"/>
<accession>A0A397T4Q4</accession>
<protein>
    <submittedName>
        <fullName evidence="1">Uncharacterized protein</fullName>
    </submittedName>
</protein>
<evidence type="ECO:0000313" key="1">
    <source>
        <dbReference type="EMBL" id="RIA93330.1"/>
    </source>
</evidence>
<comment type="caution">
    <text evidence="1">The sequence shown here is derived from an EMBL/GenBank/DDBJ whole genome shotgun (WGS) entry which is preliminary data.</text>
</comment>
<name>A0A397T4Q4_9GLOM</name>
<dbReference type="EMBL" id="QKYT01000106">
    <property type="protein sequence ID" value="RIA93330.1"/>
    <property type="molecule type" value="Genomic_DNA"/>
</dbReference>
<keyword evidence="2" id="KW-1185">Reference proteome</keyword>
<organism evidence="1 2">
    <name type="scientific">Glomus cerebriforme</name>
    <dbReference type="NCBI Taxonomy" id="658196"/>
    <lineage>
        <taxon>Eukaryota</taxon>
        <taxon>Fungi</taxon>
        <taxon>Fungi incertae sedis</taxon>
        <taxon>Mucoromycota</taxon>
        <taxon>Glomeromycotina</taxon>
        <taxon>Glomeromycetes</taxon>
        <taxon>Glomerales</taxon>
        <taxon>Glomeraceae</taxon>
        <taxon>Glomus</taxon>
    </lineage>
</organism>
<gene>
    <name evidence="1" type="ORF">C1645_819517</name>
</gene>
<evidence type="ECO:0000313" key="2">
    <source>
        <dbReference type="Proteomes" id="UP000265703"/>
    </source>
</evidence>
<proteinExistence type="predicted"/>
<reference evidence="1 2" key="1">
    <citation type="submission" date="2018-06" db="EMBL/GenBank/DDBJ databases">
        <title>Comparative genomics reveals the genomic features of Rhizophagus irregularis, R. cerebriforme, R. diaphanum and Gigaspora rosea, and their symbiotic lifestyle signature.</title>
        <authorList>
            <person name="Morin E."/>
            <person name="San Clemente H."/>
            <person name="Chen E.C.H."/>
            <person name="De La Providencia I."/>
            <person name="Hainaut M."/>
            <person name="Kuo A."/>
            <person name="Kohler A."/>
            <person name="Murat C."/>
            <person name="Tang N."/>
            <person name="Roy S."/>
            <person name="Loubradou J."/>
            <person name="Henrissat B."/>
            <person name="Grigoriev I.V."/>
            <person name="Corradi N."/>
            <person name="Roux C."/>
            <person name="Martin F.M."/>
        </authorList>
    </citation>
    <scope>NUCLEOTIDE SEQUENCE [LARGE SCALE GENOMIC DNA]</scope>
    <source>
        <strain evidence="1 2">DAOM 227022</strain>
    </source>
</reference>
<dbReference type="Proteomes" id="UP000265703">
    <property type="component" value="Unassembled WGS sequence"/>
</dbReference>